<dbReference type="Pfam" id="PF06945">
    <property type="entry name" value="DUF1289"/>
    <property type="match status" value="1"/>
</dbReference>
<evidence type="ECO:0000313" key="1">
    <source>
        <dbReference type="EMBL" id="TGG92032.1"/>
    </source>
</evidence>
<protein>
    <submittedName>
        <fullName evidence="1">DUF1289 domain-containing protein</fullName>
    </submittedName>
</protein>
<evidence type="ECO:0000313" key="2">
    <source>
        <dbReference type="Proteomes" id="UP000297475"/>
    </source>
</evidence>
<dbReference type="InterPro" id="IPR010710">
    <property type="entry name" value="DUF1289"/>
</dbReference>
<name>A0A4Z0WBI0_9GAMM</name>
<dbReference type="PANTHER" id="PTHR35175:SF1">
    <property type="entry name" value="OXIDOREDUCTASE"/>
    <property type="match status" value="1"/>
</dbReference>
<dbReference type="AlphaFoldDB" id="A0A4Z0WBI0"/>
<comment type="caution">
    <text evidence="1">The sequence shown here is derived from an EMBL/GenBank/DDBJ whole genome shotgun (WGS) entry which is preliminary data.</text>
</comment>
<dbReference type="OrthoDB" id="5296987at2"/>
<reference evidence="1 2" key="1">
    <citation type="submission" date="2019-04" db="EMBL/GenBank/DDBJ databases">
        <title>Natronospirillum operosus gen. nov., sp. nov., a haloalkaliphilic satellite isolated from decaying biomass of laboratory culture of cyanobacterium Geitlerinema sp. and proposal of Natronospirillaceae fam. nov. and Saccharospirillaceae fam. nov.</title>
        <authorList>
            <person name="Kevbrin V."/>
            <person name="Boltyanskaya Y."/>
            <person name="Koziaeva V."/>
            <person name="Grouzdev D.S."/>
            <person name="Park M."/>
            <person name="Cho J."/>
        </authorList>
    </citation>
    <scope>NUCLEOTIDE SEQUENCE [LARGE SCALE GENOMIC DNA]</scope>
    <source>
        <strain evidence="1 2">G-116</strain>
    </source>
</reference>
<keyword evidence="2" id="KW-1185">Reference proteome</keyword>
<organism evidence="1 2">
    <name type="scientific">Natronospirillum operosum</name>
    <dbReference type="NCBI Taxonomy" id="2759953"/>
    <lineage>
        <taxon>Bacteria</taxon>
        <taxon>Pseudomonadati</taxon>
        <taxon>Pseudomonadota</taxon>
        <taxon>Gammaproteobacteria</taxon>
        <taxon>Oceanospirillales</taxon>
        <taxon>Natronospirillaceae</taxon>
        <taxon>Natronospirillum</taxon>
    </lineage>
</organism>
<proteinExistence type="predicted"/>
<gene>
    <name evidence="1" type="ORF">E4656_14215</name>
</gene>
<dbReference type="EMBL" id="SRMF01000006">
    <property type="protein sequence ID" value="TGG92032.1"/>
    <property type="molecule type" value="Genomic_DNA"/>
</dbReference>
<dbReference type="RefSeq" id="WP_135483961.1">
    <property type="nucleotide sequence ID" value="NZ_SRMF01000006.1"/>
</dbReference>
<accession>A0A4Z0WBI0</accession>
<sequence length="143" mass="16446">MGLSVAGTAAQVSPCIGICSVTVGDTVCRGCFRTLDDIACWGQLDDTKRQRRLLQRQQMIEQTFHEHFQLLDAQRLFSQWARYIRTPPEPAFAAEAWLHLLQKGAHKIQDPQAYGVRVLPLAQNQSLRQIWRTWRQQLMEELG</sequence>
<dbReference type="Proteomes" id="UP000297475">
    <property type="component" value="Unassembled WGS sequence"/>
</dbReference>
<dbReference type="PANTHER" id="PTHR35175">
    <property type="entry name" value="DUF1289 DOMAIN-CONTAINING PROTEIN"/>
    <property type="match status" value="1"/>
</dbReference>